<dbReference type="STRING" id="177439.DP1625"/>
<sequence>MLTPDQEKIIQLLLEQETLLHQLYTTFSHSPQYNKPLWQKLAKEEATQEKWLQQLTEASQQGIATFDENKITAPSLQAIQQSLKQAIRQAETGELDERRALIQAASFQRAVIENDIFSSFSDISPAAEKALEQLKKQPLGHLQQVEALYALLILSAEE</sequence>
<protein>
    <submittedName>
        <fullName evidence="1">Uncharacterized protein</fullName>
    </submittedName>
</protein>
<proteinExistence type="predicted"/>
<dbReference type="KEGG" id="dps:DP1625"/>
<dbReference type="AlphaFoldDB" id="Q6AMS1"/>
<dbReference type="Proteomes" id="UP000000602">
    <property type="component" value="Chromosome"/>
</dbReference>
<keyword evidence="2" id="KW-1185">Reference proteome</keyword>
<gene>
    <name evidence="1" type="ordered locus">DP1625</name>
</gene>
<dbReference type="OrthoDB" id="5436174at2"/>
<reference evidence="2" key="1">
    <citation type="journal article" date="2004" name="Environ. Microbiol.">
        <title>The genome of Desulfotalea psychrophila, a sulfate-reducing bacterium from permanently cold Arctic sediments.</title>
        <authorList>
            <person name="Rabus R."/>
            <person name="Ruepp A."/>
            <person name="Frickey T."/>
            <person name="Rattei T."/>
            <person name="Fartmann B."/>
            <person name="Stark M."/>
            <person name="Bauer M."/>
            <person name="Zibat A."/>
            <person name="Lombardot T."/>
            <person name="Becker I."/>
            <person name="Amann J."/>
            <person name="Gellner K."/>
            <person name="Teeling H."/>
            <person name="Leuschner W.D."/>
            <person name="Gloeckner F.-O."/>
            <person name="Lupas A.N."/>
            <person name="Amann R."/>
            <person name="Klenk H.-P."/>
        </authorList>
    </citation>
    <scope>NUCLEOTIDE SEQUENCE [LARGE SCALE GENOMIC DNA]</scope>
    <source>
        <strain evidence="2">DSM 12343 / LSv54</strain>
    </source>
</reference>
<dbReference type="EMBL" id="CR522870">
    <property type="protein sequence ID" value="CAG36354.1"/>
    <property type="molecule type" value="Genomic_DNA"/>
</dbReference>
<organism evidence="1 2">
    <name type="scientific">Desulfotalea psychrophila (strain LSv54 / DSM 12343)</name>
    <dbReference type="NCBI Taxonomy" id="177439"/>
    <lineage>
        <taxon>Bacteria</taxon>
        <taxon>Pseudomonadati</taxon>
        <taxon>Thermodesulfobacteriota</taxon>
        <taxon>Desulfobulbia</taxon>
        <taxon>Desulfobulbales</taxon>
        <taxon>Desulfocapsaceae</taxon>
        <taxon>Desulfotalea</taxon>
    </lineage>
</organism>
<evidence type="ECO:0000313" key="1">
    <source>
        <dbReference type="EMBL" id="CAG36354.1"/>
    </source>
</evidence>
<dbReference type="HOGENOM" id="CLU_140906_0_0_7"/>
<dbReference type="RefSeq" id="WP_011188866.1">
    <property type="nucleotide sequence ID" value="NC_006138.1"/>
</dbReference>
<accession>Q6AMS1</accession>
<evidence type="ECO:0000313" key="2">
    <source>
        <dbReference type="Proteomes" id="UP000000602"/>
    </source>
</evidence>
<dbReference type="eggNOG" id="ENOG503390P">
    <property type="taxonomic scope" value="Bacteria"/>
</dbReference>
<name>Q6AMS1_DESPS</name>